<dbReference type="Gene3D" id="3.40.50.300">
    <property type="entry name" value="P-loop containing nucleotide triphosphate hydrolases"/>
    <property type="match status" value="1"/>
</dbReference>
<keyword evidence="5 10" id="KW-0547">Nucleotide-binding</keyword>
<keyword evidence="4" id="KW-0479">Metal-binding</keyword>
<protein>
    <recommendedName>
        <fullName evidence="10">Probable GTP-binding protein EngB</fullName>
    </recommendedName>
</protein>
<evidence type="ECO:0000256" key="6">
    <source>
        <dbReference type="ARBA" id="ARBA00022842"/>
    </source>
</evidence>
<comment type="function">
    <text evidence="10">Necessary for normal cell division and for the maintenance of normal septation.</text>
</comment>
<feature type="domain" description="EngB-type G" evidence="11">
    <location>
        <begin position="33"/>
        <end position="209"/>
    </location>
</feature>
<dbReference type="SUPFAM" id="SSF52540">
    <property type="entry name" value="P-loop containing nucleoside triphosphate hydrolases"/>
    <property type="match status" value="1"/>
</dbReference>
<keyword evidence="8 10" id="KW-0717">Septation</keyword>
<dbReference type="PANTHER" id="PTHR11649">
    <property type="entry name" value="MSS1/TRME-RELATED GTP-BINDING PROTEIN"/>
    <property type="match status" value="1"/>
</dbReference>
<accession>A0A1G9X9S1</accession>
<dbReference type="STRING" id="416873.SAMN04487951_101190"/>
<dbReference type="FunFam" id="3.40.50.300:FF:000098">
    <property type="entry name" value="Probable GTP-binding protein EngB"/>
    <property type="match status" value="1"/>
</dbReference>
<evidence type="ECO:0000313" key="13">
    <source>
        <dbReference type="Proteomes" id="UP000199677"/>
    </source>
</evidence>
<dbReference type="InterPro" id="IPR027417">
    <property type="entry name" value="P-loop_NTPase"/>
</dbReference>
<dbReference type="GO" id="GO:0046872">
    <property type="term" value="F:metal ion binding"/>
    <property type="evidence" value="ECO:0007669"/>
    <property type="project" value="UniProtKB-KW"/>
</dbReference>
<evidence type="ECO:0000256" key="9">
    <source>
        <dbReference type="ARBA" id="ARBA00023306"/>
    </source>
</evidence>
<keyword evidence="7 10" id="KW-0342">GTP-binding</keyword>
<proteinExistence type="inferred from homology"/>
<dbReference type="GO" id="GO:0005829">
    <property type="term" value="C:cytosol"/>
    <property type="evidence" value="ECO:0007669"/>
    <property type="project" value="TreeGrafter"/>
</dbReference>
<dbReference type="GO" id="GO:0005525">
    <property type="term" value="F:GTP binding"/>
    <property type="evidence" value="ECO:0007669"/>
    <property type="project" value="UniProtKB-UniRule"/>
</dbReference>
<dbReference type="HAMAP" id="MF_00321">
    <property type="entry name" value="GTPase_EngB"/>
    <property type="match status" value="1"/>
</dbReference>
<keyword evidence="13" id="KW-1185">Reference proteome</keyword>
<dbReference type="InterPro" id="IPR030393">
    <property type="entry name" value="G_ENGB_dom"/>
</dbReference>
<evidence type="ECO:0000256" key="4">
    <source>
        <dbReference type="ARBA" id="ARBA00022723"/>
    </source>
</evidence>
<gene>
    <name evidence="10" type="primary">engB</name>
    <name evidence="12" type="ORF">SAMN04487951_101190</name>
</gene>
<dbReference type="EMBL" id="FNII01000001">
    <property type="protein sequence ID" value="SDM93532.1"/>
    <property type="molecule type" value="Genomic_DNA"/>
</dbReference>
<dbReference type="RefSeq" id="WP_089701566.1">
    <property type="nucleotide sequence ID" value="NZ_FNII01000001.1"/>
</dbReference>
<sequence length="211" mass="23606">MPTYHDSPVVRLNYPTAQFMTSAPTLAKCPEDTGAEVAFAGRSNAGKSSAINALTQQKALARTSRTPGRTQLINFFSVMNNEACRLVDLPGYGYAQVPEAVKLEWQKHLSDYLHSRLSLRGLVLLMDARHPLTEFDQMMLGFADQRDMPVHILLTKADKLKKGPASAALQKVRSRLQEWEDLVSVQLFSSLKRDGVDSLAQRLDQWLHTPQ</sequence>
<comment type="cofactor">
    <cofactor evidence="1">
        <name>Mg(2+)</name>
        <dbReference type="ChEBI" id="CHEBI:18420"/>
    </cofactor>
</comment>
<reference evidence="13" key="1">
    <citation type="submission" date="2016-10" db="EMBL/GenBank/DDBJ databases">
        <authorList>
            <person name="Varghese N."/>
            <person name="Submissions S."/>
        </authorList>
    </citation>
    <scope>NUCLEOTIDE SEQUENCE [LARGE SCALE GENOMIC DNA]</scope>
    <source>
        <strain evidence="13">CGMCC 1.6494</strain>
    </source>
</reference>
<evidence type="ECO:0000256" key="2">
    <source>
        <dbReference type="ARBA" id="ARBA00009638"/>
    </source>
</evidence>
<evidence type="ECO:0000259" key="11">
    <source>
        <dbReference type="PROSITE" id="PS51706"/>
    </source>
</evidence>
<keyword evidence="3 10" id="KW-0132">Cell division</keyword>
<organism evidence="12 13">
    <name type="scientific">Vreelandella arcis</name>
    <dbReference type="NCBI Taxonomy" id="416873"/>
    <lineage>
        <taxon>Bacteria</taxon>
        <taxon>Pseudomonadati</taxon>
        <taxon>Pseudomonadota</taxon>
        <taxon>Gammaproteobacteria</taxon>
        <taxon>Oceanospirillales</taxon>
        <taxon>Halomonadaceae</taxon>
        <taxon>Vreelandella</taxon>
    </lineage>
</organism>
<evidence type="ECO:0000256" key="3">
    <source>
        <dbReference type="ARBA" id="ARBA00022618"/>
    </source>
</evidence>
<evidence type="ECO:0000256" key="5">
    <source>
        <dbReference type="ARBA" id="ARBA00022741"/>
    </source>
</evidence>
<dbReference type="GO" id="GO:0000917">
    <property type="term" value="P:division septum assembly"/>
    <property type="evidence" value="ECO:0007669"/>
    <property type="project" value="UniProtKB-KW"/>
</dbReference>
<evidence type="ECO:0000256" key="1">
    <source>
        <dbReference type="ARBA" id="ARBA00001946"/>
    </source>
</evidence>
<dbReference type="PROSITE" id="PS51706">
    <property type="entry name" value="G_ENGB"/>
    <property type="match status" value="1"/>
</dbReference>
<dbReference type="Pfam" id="PF01926">
    <property type="entry name" value="MMR_HSR1"/>
    <property type="match status" value="1"/>
</dbReference>
<dbReference type="NCBIfam" id="TIGR03598">
    <property type="entry name" value="GTPase_YsxC"/>
    <property type="match status" value="1"/>
</dbReference>
<evidence type="ECO:0000313" key="12">
    <source>
        <dbReference type="EMBL" id="SDM93532.1"/>
    </source>
</evidence>
<evidence type="ECO:0000256" key="10">
    <source>
        <dbReference type="HAMAP-Rule" id="MF_00321"/>
    </source>
</evidence>
<dbReference type="CDD" id="cd01876">
    <property type="entry name" value="YihA_EngB"/>
    <property type="match status" value="1"/>
</dbReference>
<keyword evidence="6" id="KW-0460">Magnesium</keyword>
<dbReference type="InterPro" id="IPR019987">
    <property type="entry name" value="GTP-bd_ribosome_bio_YsxC"/>
</dbReference>
<comment type="similarity">
    <text evidence="2 10">Belongs to the TRAFAC class TrmE-Era-EngA-EngB-Septin-like GTPase superfamily. EngB GTPase family.</text>
</comment>
<evidence type="ECO:0000256" key="8">
    <source>
        <dbReference type="ARBA" id="ARBA00023210"/>
    </source>
</evidence>
<dbReference type="PANTHER" id="PTHR11649:SF13">
    <property type="entry name" value="ENGB-TYPE G DOMAIN-CONTAINING PROTEIN"/>
    <property type="match status" value="1"/>
</dbReference>
<dbReference type="AlphaFoldDB" id="A0A1G9X9S1"/>
<dbReference type="OrthoDB" id="9804921at2"/>
<name>A0A1G9X9S1_9GAMM</name>
<dbReference type="Proteomes" id="UP000199677">
    <property type="component" value="Unassembled WGS sequence"/>
</dbReference>
<evidence type="ECO:0000256" key="7">
    <source>
        <dbReference type="ARBA" id="ARBA00023134"/>
    </source>
</evidence>
<dbReference type="InterPro" id="IPR006073">
    <property type="entry name" value="GTP-bd"/>
</dbReference>
<keyword evidence="9 10" id="KW-0131">Cell cycle</keyword>